<dbReference type="CDD" id="cd06261">
    <property type="entry name" value="TM_PBP2"/>
    <property type="match status" value="1"/>
</dbReference>
<comment type="subcellular location">
    <subcellularLocation>
        <location evidence="1 7">Cell membrane</location>
        <topology evidence="1 7">Multi-pass membrane protein</topology>
    </subcellularLocation>
</comment>
<keyword evidence="6 7" id="KW-0472">Membrane</keyword>
<evidence type="ECO:0000256" key="7">
    <source>
        <dbReference type="RuleBase" id="RU363032"/>
    </source>
</evidence>
<comment type="similarity">
    <text evidence="7">Belongs to the binding-protein-dependent transport system permease family.</text>
</comment>
<keyword evidence="2 7" id="KW-0813">Transport</keyword>
<keyword evidence="10" id="KW-1185">Reference proteome</keyword>
<dbReference type="AlphaFoldDB" id="A0A024Q6M2"/>
<keyword evidence="5 7" id="KW-1133">Transmembrane helix</keyword>
<feature type="transmembrane region" description="Helical" evidence="7">
    <location>
        <begin position="105"/>
        <end position="126"/>
    </location>
</feature>
<organism evidence="9 10">
    <name type="scientific">Virgibacillus massiliensis</name>
    <dbReference type="NCBI Taxonomy" id="1462526"/>
    <lineage>
        <taxon>Bacteria</taxon>
        <taxon>Bacillati</taxon>
        <taxon>Bacillota</taxon>
        <taxon>Bacilli</taxon>
        <taxon>Bacillales</taxon>
        <taxon>Bacillaceae</taxon>
        <taxon>Virgibacillus</taxon>
    </lineage>
</organism>
<evidence type="ECO:0000313" key="10">
    <source>
        <dbReference type="Proteomes" id="UP000028875"/>
    </source>
</evidence>
<dbReference type="OrthoDB" id="9771544at2"/>
<feature type="transmembrane region" description="Helical" evidence="7">
    <location>
        <begin position="69"/>
        <end position="93"/>
    </location>
</feature>
<evidence type="ECO:0000256" key="2">
    <source>
        <dbReference type="ARBA" id="ARBA00022448"/>
    </source>
</evidence>
<evidence type="ECO:0000256" key="3">
    <source>
        <dbReference type="ARBA" id="ARBA00022475"/>
    </source>
</evidence>
<gene>
    <name evidence="9" type="primary">lacG</name>
    <name evidence="9" type="ORF">BN990_00193</name>
</gene>
<dbReference type="SUPFAM" id="SSF161098">
    <property type="entry name" value="MetI-like"/>
    <property type="match status" value="1"/>
</dbReference>
<reference evidence="10" key="2">
    <citation type="submission" date="2014-05" db="EMBL/GenBank/DDBJ databases">
        <title>Draft genome sequence of Virgibacillus massiliensis Vm-5.</title>
        <authorList>
            <person name="Khelaifia S."/>
            <person name="Croce O."/>
            <person name="Lagier J.C."/>
            <person name="Raoult D."/>
        </authorList>
    </citation>
    <scope>NUCLEOTIDE SEQUENCE [LARGE SCALE GENOMIC DNA]</scope>
    <source>
        <strain evidence="10">Vm-5</strain>
    </source>
</reference>
<dbReference type="eggNOG" id="COG0395">
    <property type="taxonomic scope" value="Bacteria"/>
</dbReference>
<evidence type="ECO:0000313" key="9">
    <source>
        <dbReference type="EMBL" id="CDQ37927.1"/>
    </source>
</evidence>
<comment type="caution">
    <text evidence="9">The sequence shown here is derived from an EMBL/GenBank/DDBJ whole genome shotgun (WGS) entry which is preliminary data.</text>
</comment>
<accession>A0A024Q6M2</accession>
<dbReference type="Pfam" id="PF00528">
    <property type="entry name" value="BPD_transp_1"/>
    <property type="match status" value="1"/>
</dbReference>
<evidence type="ECO:0000259" key="8">
    <source>
        <dbReference type="PROSITE" id="PS50928"/>
    </source>
</evidence>
<feature type="transmembrane region" description="Helical" evidence="7">
    <location>
        <begin position="138"/>
        <end position="157"/>
    </location>
</feature>
<protein>
    <submittedName>
        <fullName evidence="9">Lactose transport system permease protein LacG</fullName>
    </submittedName>
</protein>
<keyword evidence="3" id="KW-1003">Cell membrane</keyword>
<dbReference type="EMBL" id="CCDP010000001">
    <property type="protein sequence ID" value="CDQ37927.1"/>
    <property type="molecule type" value="Genomic_DNA"/>
</dbReference>
<dbReference type="GO" id="GO:0055085">
    <property type="term" value="P:transmembrane transport"/>
    <property type="evidence" value="ECO:0007669"/>
    <property type="project" value="InterPro"/>
</dbReference>
<evidence type="ECO:0000256" key="5">
    <source>
        <dbReference type="ARBA" id="ARBA00022989"/>
    </source>
</evidence>
<dbReference type="PANTHER" id="PTHR43744">
    <property type="entry name" value="ABC TRANSPORTER PERMEASE PROTEIN MG189-RELATED-RELATED"/>
    <property type="match status" value="1"/>
</dbReference>
<feature type="transmembrane region" description="Helical" evidence="7">
    <location>
        <begin position="241"/>
        <end position="259"/>
    </location>
</feature>
<dbReference type="Proteomes" id="UP000028875">
    <property type="component" value="Unassembled WGS sequence"/>
</dbReference>
<reference evidence="9 10" key="1">
    <citation type="submission" date="2014-03" db="EMBL/GenBank/DDBJ databases">
        <authorList>
            <person name="Urmite Genomes U."/>
        </authorList>
    </citation>
    <scope>NUCLEOTIDE SEQUENCE [LARGE SCALE GENOMIC DNA]</scope>
    <source>
        <strain evidence="9 10">Vm-5</strain>
    </source>
</reference>
<proteinExistence type="inferred from homology"/>
<name>A0A024Q6M2_9BACI</name>
<feature type="transmembrane region" description="Helical" evidence="7">
    <location>
        <begin position="178"/>
        <end position="202"/>
    </location>
</feature>
<keyword evidence="4 7" id="KW-0812">Transmembrane</keyword>
<evidence type="ECO:0000256" key="6">
    <source>
        <dbReference type="ARBA" id="ARBA00023136"/>
    </source>
</evidence>
<dbReference type="STRING" id="1462526.BN990_00193"/>
<dbReference type="RefSeq" id="WP_021290198.1">
    <property type="nucleotide sequence ID" value="NZ_BNER01000001.1"/>
</dbReference>
<dbReference type="Gene3D" id="1.10.3720.10">
    <property type="entry name" value="MetI-like"/>
    <property type="match status" value="1"/>
</dbReference>
<evidence type="ECO:0000256" key="1">
    <source>
        <dbReference type="ARBA" id="ARBA00004651"/>
    </source>
</evidence>
<dbReference type="InterPro" id="IPR000515">
    <property type="entry name" value="MetI-like"/>
</dbReference>
<feature type="transmembrane region" description="Helical" evidence="7">
    <location>
        <begin position="9"/>
        <end position="28"/>
    </location>
</feature>
<sequence>MRSSIMNKLIIYVLLLLGVLFTVAPFYWMVIGSTNPTDEILSYPPKFLPGDFIAENLKRLMGSVDIWKALLNSSIITITFTILAGIVSAAAGFTFAKYHFRGKKIIFAMFILSMMIPYQALVIPQFNLFANFGLLNTHIAVILPQLTYPFAIFLIMQNMKSIPDSLLESARIDGAGEIFIFVRIALPTMIPALAAVSIFLFTFQWNNFLWPLVSLITKDMYTLPVALATIANQDTIDYGQLMLGATISVIPIFIIFLFMQRYFVAGILGGAIKE</sequence>
<dbReference type="PROSITE" id="PS50928">
    <property type="entry name" value="ABC_TM1"/>
    <property type="match status" value="1"/>
</dbReference>
<evidence type="ECO:0000256" key="4">
    <source>
        <dbReference type="ARBA" id="ARBA00022692"/>
    </source>
</evidence>
<feature type="domain" description="ABC transmembrane type-1" evidence="8">
    <location>
        <begin position="70"/>
        <end position="259"/>
    </location>
</feature>
<dbReference type="PANTHER" id="PTHR43744:SF8">
    <property type="entry name" value="SN-GLYCEROL-3-PHOSPHATE TRANSPORT SYSTEM PERMEASE PROTEIN UGPE"/>
    <property type="match status" value="1"/>
</dbReference>
<dbReference type="GO" id="GO:0005886">
    <property type="term" value="C:plasma membrane"/>
    <property type="evidence" value="ECO:0007669"/>
    <property type="project" value="UniProtKB-SubCell"/>
</dbReference>
<dbReference type="InterPro" id="IPR035906">
    <property type="entry name" value="MetI-like_sf"/>
</dbReference>